<proteinExistence type="predicted"/>
<accession>A0ACB8R2Z4</accession>
<evidence type="ECO:0000313" key="2">
    <source>
        <dbReference type="Proteomes" id="UP000814033"/>
    </source>
</evidence>
<reference evidence="1" key="1">
    <citation type="submission" date="2021-02" db="EMBL/GenBank/DDBJ databases">
        <authorList>
            <consortium name="DOE Joint Genome Institute"/>
            <person name="Ahrendt S."/>
            <person name="Looney B.P."/>
            <person name="Miyauchi S."/>
            <person name="Morin E."/>
            <person name="Drula E."/>
            <person name="Courty P.E."/>
            <person name="Chicoki N."/>
            <person name="Fauchery L."/>
            <person name="Kohler A."/>
            <person name="Kuo A."/>
            <person name="Labutti K."/>
            <person name="Pangilinan J."/>
            <person name="Lipzen A."/>
            <person name="Riley R."/>
            <person name="Andreopoulos W."/>
            <person name="He G."/>
            <person name="Johnson J."/>
            <person name="Barry K.W."/>
            <person name="Grigoriev I.V."/>
            <person name="Nagy L."/>
            <person name="Hibbett D."/>
            <person name="Henrissat B."/>
            <person name="Matheny P.B."/>
            <person name="Labbe J."/>
            <person name="Martin F."/>
        </authorList>
    </citation>
    <scope>NUCLEOTIDE SEQUENCE</scope>
    <source>
        <strain evidence="1">FP105234-sp</strain>
    </source>
</reference>
<reference evidence="1" key="2">
    <citation type="journal article" date="2022" name="New Phytol.">
        <title>Evolutionary transition to the ectomycorrhizal habit in the genomes of a hyperdiverse lineage of mushroom-forming fungi.</title>
        <authorList>
            <person name="Looney B."/>
            <person name="Miyauchi S."/>
            <person name="Morin E."/>
            <person name="Drula E."/>
            <person name="Courty P.E."/>
            <person name="Kohler A."/>
            <person name="Kuo A."/>
            <person name="LaButti K."/>
            <person name="Pangilinan J."/>
            <person name="Lipzen A."/>
            <person name="Riley R."/>
            <person name="Andreopoulos W."/>
            <person name="He G."/>
            <person name="Johnson J."/>
            <person name="Nolan M."/>
            <person name="Tritt A."/>
            <person name="Barry K.W."/>
            <person name="Grigoriev I.V."/>
            <person name="Nagy L.G."/>
            <person name="Hibbett D."/>
            <person name="Henrissat B."/>
            <person name="Matheny P.B."/>
            <person name="Labbe J."/>
            <person name="Martin F.M."/>
        </authorList>
    </citation>
    <scope>NUCLEOTIDE SEQUENCE</scope>
    <source>
        <strain evidence="1">FP105234-sp</strain>
    </source>
</reference>
<organism evidence="1 2">
    <name type="scientific">Auriscalpium vulgare</name>
    <dbReference type="NCBI Taxonomy" id="40419"/>
    <lineage>
        <taxon>Eukaryota</taxon>
        <taxon>Fungi</taxon>
        <taxon>Dikarya</taxon>
        <taxon>Basidiomycota</taxon>
        <taxon>Agaricomycotina</taxon>
        <taxon>Agaricomycetes</taxon>
        <taxon>Russulales</taxon>
        <taxon>Auriscalpiaceae</taxon>
        <taxon>Auriscalpium</taxon>
    </lineage>
</organism>
<comment type="caution">
    <text evidence="1">The sequence shown here is derived from an EMBL/GenBank/DDBJ whole genome shotgun (WGS) entry which is preliminary data.</text>
</comment>
<evidence type="ECO:0000313" key="1">
    <source>
        <dbReference type="EMBL" id="KAI0038479.1"/>
    </source>
</evidence>
<name>A0ACB8R2Z4_9AGAM</name>
<keyword evidence="2" id="KW-1185">Reference proteome</keyword>
<protein>
    <submittedName>
        <fullName evidence="1">Uncharacterized protein</fullName>
    </submittedName>
</protein>
<gene>
    <name evidence="1" type="ORF">FA95DRAFT_1613359</name>
</gene>
<sequence length="95" mass="10816">MRTRPVSVVTSLHAVSFVSIHLSPLHRTWQSSKRRLSKRSARLIRKRRPRDARSPRRMSMHPRATPRMVPEDDSASASHLDEAQRRGAAVSATPQ</sequence>
<dbReference type="EMBL" id="MU276490">
    <property type="protein sequence ID" value="KAI0038479.1"/>
    <property type="molecule type" value="Genomic_DNA"/>
</dbReference>
<dbReference type="Proteomes" id="UP000814033">
    <property type="component" value="Unassembled WGS sequence"/>
</dbReference>